<feature type="transmembrane region" description="Helical" evidence="5">
    <location>
        <begin position="98"/>
        <end position="123"/>
    </location>
</feature>
<feature type="transmembrane region" description="Helical" evidence="5">
    <location>
        <begin position="144"/>
        <end position="168"/>
    </location>
</feature>
<comment type="caution">
    <text evidence="7">The sequence shown here is derived from an EMBL/GenBank/DDBJ whole genome shotgun (WGS) entry which is preliminary data.</text>
</comment>
<feature type="transmembrane region" description="Helical" evidence="5">
    <location>
        <begin position="61"/>
        <end position="86"/>
    </location>
</feature>
<evidence type="ECO:0000313" key="8">
    <source>
        <dbReference type="Proteomes" id="UP001183202"/>
    </source>
</evidence>
<evidence type="ECO:0000256" key="1">
    <source>
        <dbReference type="ARBA" id="ARBA00004141"/>
    </source>
</evidence>
<dbReference type="Gene3D" id="1.10.3720.10">
    <property type="entry name" value="MetI-like"/>
    <property type="match status" value="1"/>
</dbReference>
<evidence type="ECO:0000256" key="2">
    <source>
        <dbReference type="ARBA" id="ARBA00022692"/>
    </source>
</evidence>
<proteinExistence type="inferred from homology"/>
<organism evidence="7 8">
    <name type="scientific">Pseudonocardia charpentierae</name>
    <dbReference type="NCBI Taxonomy" id="3075545"/>
    <lineage>
        <taxon>Bacteria</taxon>
        <taxon>Bacillati</taxon>
        <taxon>Actinomycetota</taxon>
        <taxon>Actinomycetes</taxon>
        <taxon>Pseudonocardiales</taxon>
        <taxon>Pseudonocardiaceae</taxon>
        <taxon>Pseudonocardia</taxon>
    </lineage>
</organism>
<dbReference type="CDD" id="cd06261">
    <property type="entry name" value="TM_PBP2"/>
    <property type="match status" value="1"/>
</dbReference>
<evidence type="ECO:0000256" key="3">
    <source>
        <dbReference type="ARBA" id="ARBA00022989"/>
    </source>
</evidence>
<evidence type="ECO:0000313" key="7">
    <source>
        <dbReference type="EMBL" id="MDT0350774.1"/>
    </source>
</evidence>
<dbReference type="InterPro" id="IPR049783">
    <property type="entry name" value="ABC_perm_TupB-like"/>
</dbReference>
<dbReference type="Pfam" id="PF00528">
    <property type="entry name" value="BPD_transp_1"/>
    <property type="match status" value="1"/>
</dbReference>
<dbReference type="RefSeq" id="WP_311556801.1">
    <property type="nucleotide sequence ID" value="NZ_JAVREJ010000009.1"/>
</dbReference>
<evidence type="ECO:0000256" key="4">
    <source>
        <dbReference type="ARBA" id="ARBA00023136"/>
    </source>
</evidence>
<dbReference type="NCBIfam" id="NF038017">
    <property type="entry name" value="ABC_perm1"/>
    <property type="match status" value="1"/>
</dbReference>
<dbReference type="Proteomes" id="UP001183202">
    <property type="component" value="Unassembled WGS sequence"/>
</dbReference>
<sequence>MDVLLDGLLQAVRMLLTGDEDTWSITALTLRVSLTATTVALLLGVPLGTALALGRFPGRRMLLAAANTGMGLPPVVVGLFVTVLLWRSGPLGAFGLLYSSTAMVVAQALIATPIVSALTAAALQQVDPDFLLQMRALGATRARALRALLAEARLPLLAAALAGFGAVVSEVGAAQMVGGNIAGQTRVLTTAAVLATSRGQFALAIAFGLVLLAIAFAVNLFVTLAQQRDSRPSS</sequence>
<reference evidence="8" key="1">
    <citation type="submission" date="2023-07" db="EMBL/GenBank/DDBJ databases">
        <title>30 novel species of actinomycetes from the DSMZ collection.</title>
        <authorList>
            <person name="Nouioui I."/>
        </authorList>
    </citation>
    <scope>NUCLEOTIDE SEQUENCE [LARGE SCALE GENOMIC DNA]</scope>
    <source>
        <strain evidence="8">DSM 45834</strain>
    </source>
</reference>
<comment type="subcellular location">
    <subcellularLocation>
        <location evidence="5">Cell membrane</location>
        <topology evidence="5">Multi-pass membrane protein</topology>
    </subcellularLocation>
    <subcellularLocation>
        <location evidence="1">Membrane</location>
        <topology evidence="1">Multi-pass membrane protein</topology>
    </subcellularLocation>
</comment>
<keyword evidence="3 5" id="KW-1133">Transmembrane helix</keyword>
<keyword evidence="5" id="KW-0813">Transport</keyword>
<dbReference type="EMBL" id="JAVREJ010000009">
    <property type="protein sequence ID" value="MDT0350774.1"/>
    <property type="molecule type" value="Genomic_DNA"/>
</dbReference>
<comment type="similarity">
    <text evidence="5">Belongs to the binding-protein-dependent transport system permease family.</text>
</comment>
<protein>
    <submittedName>
        <fullName evidence="7">ABC transporter permease</fullName>
    </submittedName>
</protein>
<name>A0ABU2NBX4_9PSEU</name>
<evidence type="ECO:0000259" key="6">
    <source>
        <dbReference type="PROSITE" id="PS50928"/>
    </source>
</evidence>
<dbReference type="InterPro" id="IPR035906">
    <property type="entry name" value="MetI-like_sf"/>
</dbReference>
<dbReference type="SUPFAM" id="SSF161098">
    <property type="entry name" value="MetI-like"/>
    <property type="match status" value="1"/>
</dbReference>
<dbReference type="PANTHER" id="PTHR43632">
    <property type="entry name" value="PERMEASE COMPONENT OF TUNGSTATE ABC TRANSPORTER"/>
    <property type="match status" value="1"/>
</dbReference>
<gene>
    <name evidence="7" type="ORF">RM445_14675</name>
</gene>
<keyword evidence="2 5" id="KW-0812">Transmembrane</keyword>
<evidence type="ECO:0000256" key="5">
    <source>
        <dbReference type="RuleBase" id="RU363032"/>
    </source>
</evidence>
<keyword evidence="8" id="KW-1185">Reference proteome</keyword>
<feature type="domain" description="ABC transmembrane type-1" evidence="6">
    <location>
        <begin position="26"/>
        <end position="222"/>
    </location>
</feature>
<feature type="transmembrane region" description="Helical" evidence="5">
    <location>
        <begin position="32"/>
        <end position="54"/>
    </location>
</feature>
<dbReference type="PANTHER" id="PTHR43632:SF1">
    <property type="entry name" value="PERMEASE COMPONENT OF TUNGSTATE ABC TRANSPORTER"/>
    <property type="match status" value="1"/>
</dbReference>
<keyword evidence="4 5" id="KW-0472">Membrane</keyword>
<accession>A0ABU2NBX4</accession>
<dbReference type="PROSITE" id="PS50928">
    <property type="entry name" value="ABC_TM1"/>
    <property type="match status" value="1"/>
</dbReference>
<feature type="transmembrane region" description="Helical" evidence="5">
    <location>
        <begin position="201"/>
        <end position="225"/>
    </location>
</feature>
<dbReference type="InterPro" id="IPR000515">
    <property type="entry name" value="MetI-like"/>
</dbReference>